<keyword evidence="3 5" id="KW-0479">Metal-binding</keyword>
<evidence type="ECO:0000256" key="2">
    <source>
        <dbReference type="ARBA" id="ARBA00013106"/>
    </source>
</evidence>
<sequence>MGEWAADLAFALDFAGQAGRRVRELVAAGLEVAAKADASPVTAADQELNETFIEQVRARRPGDGVLGEEASSAPSGTPLDRVDGVDGRVWVIDPVDGTQQLILGIPVFMVSIALVVHGQPVVAVAHNPSTGEMYWATAGGGAFRGGARDMAGGEGPRVVSRLSVSGRSAVDEALTVKGGGSVPAPGDLNADGLLQVRTGASSLVDASGSGRVTAEVHRFPWPSVFSGCKVAEGFWDADLYSGQAPWDCAAVALLVIEAGGRVSDRRGREQRYDRPVQGCVLSNGLVHDVLVDSWWRSYRPRT</sequence>
<evidence type="ECO:0000256" key="5">
    <source>
        <dbReference type="PIRSR" id="PIRSR600760-2"/>
    </source>
</evidence>
<feature type="binding site" evidence="5">
    <location>
        <position position="93"/>
    </location>
    <ligand>
        <name>Mg(2+)</name>
        <dbReference type="ChEBI" id="CHEBI:18420"/>
        <label>2</label>
    </ligand>
</feature>
<feature type="binding site" evidence="5">
    <location>
        <position position="247"/>
    </location>
    <ligand>
        <name>Mg(2+)</name>
        <dbReference type="ChEBI" id="CHEBI:18420"/>
        <label>1</label>
        <note>catalytic</note>
    </ligand>
</feature>
<proteinExistence type="predicted"/>
<reference evidence="6" key="1">
    <citation type="submission" date="2021-11" db="EMBL/GenBank/DDBJ databases">
        <title>Streptomyces corallinus and Kineosporia corallina sp. nov., two new coral-derived marine actinobacteria.</title>
        <authorList>
            <person name="Buangrab K."/>
            <person name="Sutthacheep M."/>
            <person name="Yeemin T."/>
            <person name="Harunari E."/>
            <person name="Igarashi Y."/>
            <person name="Sripreechasak P."/>
            <person name="Kanchanasin P."/>
            <person name="Tanasupawat S."/>
            <person name="Phongsopitanun W."/>
        </authorList>
    </citation>
    <scope>NUCLEOTIDE SEQUENCE</scope>
    <source>
        <strain evidence="6">JCM 31032</strain>
    </source>
</reference>
<dbReference type="RefSeq" id="WP_231448710.1">
    <property type="nucleotide sequence ID" value="NZ_JAJOMB010000025.1"/>
</dbReference>
<dbReference type="AlphaFoldDB" id="A0A9X1NLR5"/>
<dbReference type="EC" id="3.1.3.25" evidence="2"/>
<dbReference type="InterPro" id="IPR020550">
    <property type="entry name" value="Inositol_monophosphatase_CS"/>
</dbReference>
<dbReference type="GO" id="GO:0046854">
    <property type="term" value="P:phosphatidylinositol phosphate biosynthetic process"/>
    <property type="evidence" value="ECO:0007669"/>
    <property type="project" value="InterPro"/>
</dbReference>
<accession>A0A9X1NLR5</accession>
<evidence type="ECO:0000256" key="4">
    <source>
        <dbReference type="ARBA" id="ARBA00022842"/>
    </source>
</evidence>
<dbReference type="InterPro" id="IPR000760">
    <property type="entry name" value="Inositol_monophosphatase-like"/>
</dbReference>
<keyword evidence="4 5" id="KW-0460">Magnesium</keyword>
<feature type="binding site" evidence="5">
    <location>
        <position position="96"/>
    </location>
    <ligand>
        <name>Mg(2+)</name>
        <dbReference type="ChEBI" id="CHEBI:18420"/>
        <label>1</label>
        <note>catalytic</note>
    </ligand>
</feature>
<dbReference type="Pfam" id="PF00459">
    <property type="entry name" value="Inositol_P"/>
    <property type="match status" value="1"/>
</dbReference>
<organism evidence="6 7">
    <name type="scientific">Kineosporia babensis</name>
    <dbReference type="NCBI Taxonomy" id="499548"/>
    <lineage>
        <taxon>Bacteria</taxon>
        <taxon>Bacillati</taxon>
        <taxon>Actinomycetota</taxon>
        <taxon>Actinomycetes</taxon>
        <taxon>Kineosporiales</taxon>
        <taxon>Kineosporiaceae</taxon>
        <taxon>Kineosporia</taxon>
    </lineage>
</organism>
<comment type="caution">
    <text evidence="6">The sequence shown here is derived from an EMBL/GenBank/DDBJ whole genome shotgun (WGS) entry which is preliminary data.</text>
</comment>
<dbReference type="GO" id="GO:0007165">
    <property type="term" value="P:signal transduction"/>
    <property type="evidence" value="ECO:0007669"/>
    <property type="project" value="TreeGrafter"/>
</dbReference>
<dbReference type="EMBL" id="JAJOMB010000025">
    <property type="protein sequence ID" value="MCD5315889.1"/>
    <property type="molecule type" value="Genomic_DNA"/>
</dbReference>
<dbReference type="PANTHER" id="PTHR20854">
    <property type="entry name" value="INOSITOL MONOPHOSPHATASE"/>
    <property type="match status" value="1"/>
</dbReference>
<dbReference type="GO" id="GO:0006020">
    <property type="term" value="P:inositol metabolic process"/>
    <property type="evidence" value="ECO:0007669"/>
    <property type="project" value="TreeGrafter"/>
</dbReference>
<comment type="catalytic activity">
    <reaction evidence="1">
        <text>a myo-inositol phosphate + H2O = myo-inositol + phosphate</text>
        <dbReference type="Rhea" id="RHEA:24056"/>
        <dbReference type="ChEBI" id="CHEBI:15377"/>
        <dbReference type="ChEBI" id="CHEBI:17268"/>
        <dbReference type="ChEBI" id="CHEBI:43474"/>
        <dbReference type="ChEBI" id="CHEBI:84139"/>
        <dbReference type="EC" id="3.1.3.25"/>
    </reaction>
</comment>
<comment type="cofactor">
    <cofactor evidence="5">
        <name>Mg(2+)</name>
        <dbReference type="ChEBI" id="CHEBI:18420"/>
    </cofactor>
</comment>
<dbReference type="PROSITE" id="PS00630">
    <property type="entry name" value="IMP_2"/>
    <property type="match status" value="1"/>
</dbReference>
<dbReference type="Gene3D" id="3.30.540.10">
    <property type="entry name" value="Fructose-1,6-Bisphosphatase, subunit A, domain 1"/>
    <property type="match status" value="1"/>
</dbReference>
<evidence type="ECO:0000313" key="6">
    <source>
        <dbReference type="EMBL" id="MCD5315889.1"/>
    </source>
</evidence>
<protein>
    <recommendedName>
        <fullName evidence="2">inositol-phosphate phosphatase</fullName>
        <ecNumber evidence="2">3.1.3.25</ecNumber>
    </recommendedName>
</protein>
<dbReference type="Gene3D" id="3.40.190.80">
    <property type="match status" value="1"/>
</dbReference>
<evidence type="ECO:0000256" key="3">
    <source>
        <dbReference type="ARBA" id="ARBA00022723"/>
    </source>
</evidence>
<evidence type="ECO:0000313" key="7">
    <source>
        <dbReference type="Proteomes" id="UP001138997"/>
    </source>
</evidence>
<keyword evidence="7" id="KW-1185">Reference proteome</keyword>
<dbReference type="PRINTS" id="PR00377">
    <property type="entry name" value="IMPHPHTASES"/>
</dbReference>
<feature type="binding site" evidence="5">
    <location>
        <position position="68"/>
    </location>
    <ligand>
        <name>Mg(2+)</name>
        <dbReference type="ChEBI" id="CHEBI:18420"/>
        <label>1</label>
        <note>catalytic</note>
    </ligand>
</feature>
<dbReference type="GO" id="GO:0046872">
    <property type="term" value="F:metal ion binding"/>
    <property type="evidence" value="ECO:0007669"/>
    <property type="project" value="UniProtKB-KW"/>
</dbReference>
<dbReference type="SUPFAM" id="SSF56655">
    <property type="entry name" value="Carbohydrate phosphatase"/>
    <property type="match status" value="1"/>
</dbReference>
<dbReference type="PANTHER" id="PTHR20854:SF4">
    <property type="entry name" value="INOSITOL-1-MONOPHOSPHATASE-RELATED"/>
    <property type="match status" value="1"/>
</dbReference>
<gene>
    <name evidence="6" type="ORF">LR394_33845</name>
</gene>
<name>A0A9X1NLR5_9ACTN</name>
<dbReference type="GO" id="GO:0008934">
    <property type="term" value="F:inositol monophosphate 1-phosphatase activity"/>
    <property type="evidence" value="ECO:0007669"/>
    <property type="project" value="TreeGrafter"/>
</dbReference>
<evidence type="ECO:0000256" key="1">
    <source>
        <dbReference type="ARBA" id="ARBA00001033"/>
    </source>
</evidence>
<dbReference type="Proteomes" id="UP001138997">
    <property type="component" value="Unassembled WGS sequence"/>
</dbReference>